<reference evidence="1" key="1">
    <citation type="journal article" date="2014" name="PLoS Genet.">
        <title>The Genome of Spironucleus salmonicida Highlights a Fish Pathogen Adapted to Fluctuating Environments.</title>
        <authorList>
            <person name="Xu F."/>
            <person name="Jerlstrom-Hultqvist J."/>
            <person name="Einarsson E."/>
            <person name="Astvaldsson A."/>
            <person name="Svard S.G."/>
            <person name="Andersson J.O."/>
        </authorList>
    </citation>
    <scope>NUCLEOTIDE SEQUENCE</scope>
</reference>
<dbReference type="AlphaFoldDB" id="V6LRQ3"/>
<protein>
    <submittedName>
        <fullName evidence="1">Uncharacterized protein</fullName>
    </submittedName>
</protein>
<proteinExistence type="predicted"/>
<accession>V6LRQ3</accession>
<dbReference type="EMBL" id="KI546056">
    <property type="protein sequence ID" value="EST46943.1"/>
    <property type="molecule type" value="Genomic_DNA"/>
</dbReference>
<sequence length="82" mass="9163">MQQDASSAQITLTYVRRALRTLSWWTITAFRHVVPVQKAPAVKAVRQLVLRARIPTALIVKECGVCSARLGINYKAIQTATR</sequence>
<organism evidence="1">
    <name type="scientific">Spironucleus salmonicida</name>
    <dbReference type="NCBI Taxonomy" id="348837"/>
    <lineage>
        <taxon>Eukaryota</taxon>
        <taxon>Metamonada</taxon>
        <taxon>Diplomonadida</taxon>
        <taxon>Hexamitidae</taxon>
        <taxon>Hexamitinae</taxon>
        <taxon>Spironucleus</taxon>
    </lineage>
</organism>
<name>V6LRQ3_9EUKA</name>
<evidence type="ECO:0000313" key="1">
    <source>
        <dbReference type="EMBL" id="EST46943.1"/>
    </source>
</evidence>
<gene>
    <name evidence="1" type="ORF">SS50377_13014</name>
</gene>